<dbReference type="InterPro" id="IPR003323">
    <property type="entry name" value="OTU_dom"/>
</dbReference>
<dbReference type="CDD" id="cd22744">
    <property type="entry name" value="OTU"/>
    <property type="match status" value="1"/>
</dbReference>
<feature type="region of interest" description="Disordered" evidence="2">
    <location>
        <begin position="811"/>
        <end position="831"/>
    </location>
</feature>
<sequence length="831" mass="93128">MGDTDSHVLDELARLRRHAHEQGLSLQEVVGDGACAFRAVSDQLYGEESHHLELRHSTVQWLGSNHHAMYSPLFDQSRPDNIPAYLARLSNPRSFAEIGDLHGLAWAEGIHIQVLTLEDVVELGPDDGSAPTITIACALSAQHYYSCRPLAVPQDPFVHVAEQTDEGGEENTTTTISEDATAAYENLPAMSVSFELYQLVERRLLEDDPLHNELNILDDNKTWAGSVTMCNEKMADVLRGRIVSVLDTGLRDVNIKPRFRWAANHLSLDDHLHMLLLGLNTHALQMLSAPEDQPPSPSAVNLLPEAHSDPLWGAYLRHVGHLADIYAGSASGFEVKKSQAGLTGFARRAWEYESLTFNPNSTARGANSTFNKNAREAVKNGEVTVDDVRLRSAWRVDAGALPPRRSALGTVCRFLAVYVEGLLHYWVPTFVIGSGAAIWSQSPPLLAGTNNWSPWTQDIPELRPANTIRLETDLGDPAAAEHAEHVRQQGLVYAARHRQKQQQAMAEDPDLATAKREERKTYNQAYHAEKASKLTDAEIQARRDAAKVDKLDADQLLEKRARDNNYNALRKAQPDVKKRAREVENKRNAKRQERQEGNSRPPRRTAQDARPAEVRSRAARRAITVALKNGKCSIRRRVKDAKTKSVKRKAETDLERFETDEITLRKDLATEAMLMDDLDTEERQARVAVNEARNAVPTAARDLDHARRLQEERTARLAAARLRKEEARDKRHSLLAEQAVGEAGNDLRDANETVERATTQVHEARQSLERAESHLEDMLASHDRQLRDETERIRQVARTLGFTFKCLKDPVASKNAKADTEDEDDTEDQDE</sequence>
<dbReference type="Proteomes" id="UP000279236">
    <property type="component" value="Unassembled WGS sequence"/>
</dbReference>
<dbReference type="AlphaFoldDB" id="A0A427XQ02"/>
<feature type="coiled-coil region" evidence="1">
    <location>
        <begin position="675"/>
        <end position="781"/>
    </location>
</feature>
<dbReference type="OrthoDB" id="415023at2759"/>
<dbReference type="EMBL" id="RSCE01000007">
    <property type="protein sequence ID" value="RSH80924.1"/>
    <property type="molecule type" value="Genomic_DNA"/>
</dbReference>
<proteinExistence type="predicted"/>
<feature type="domain" description="OTU" evidence="3">
    <location>
        <begin position="24"/>
        <end position="150"/>
    </location>
</feature>
<name>A0A427XQ02_9TREE</name>
<dbReference type="SUPFAM" id="SSF54001">
    <property type="entry name" value="Cysteine proteinases"/>
    <property type="match status" value="1"/>
</dbReference>
<dbReference type="Gene3D" id="3.90.70.80">
    <property type="match status" value="1"/>
</dbReference>
<keyword evidence="5" id="KW-1185">Reference proteome</keyword>
<organism evidence="4 5">
    <name type="scientific">Apiotrichum porosum</name>
    <dbReference type="NCBI Taxonomy" id="105984"/>
    <lineage>
        <taxon>Eukaryota</taxon>
        <taxon>Fungi</taxon>
        <taxon>Dikarya</taxon>
        <taxon>Basidiomycota</taxon>
        <taxon>Agaricomycotina</taxon>
        <taxon>Tremellomycetes</taxon>
        <taxon>Trichosporonales</taxon>
        <taxon>Trichosporonaceae</taxon>
        <taxon>Apiotrichum</taxon>
    </lineage>
</organism>
<dbReference type="GO" id="GO:0004843">
    <property type="term" value="F:cysteine-type deubiquitinase activity"/>
    <property type="evidence" value="ECO:0007669"/>
    <property type="project" value="TreeGrafter"/>
</dbReference>
<evidence type="ECO:0000259" key="3">
    <source>
        <dbReference type="PROSITE" id="PS50802"/>
    </source>
</evidence>
<gene>
    <name evidence="4" type="ORF">EHS24_008353</name>
</gene>
<accession>A0A427XQ02</accession>
<dbReference type="InterPro" id="IPR050704">
    <property type="entry name" value="Peptidase_C85-like"/>
</dbReference>
<comment type="caution">
    <text evidence="4">The sequence shown here is derived from an EMBL/GenBank/DDBJ whole genome shotgun (WGS) entry which is preliminary data.</text>
</comment>
<feature type="compositionally biased region" description="Basic and acidic residues" evidence="2">
    <location>
        <begin position="572"/>
        <end position="597"/>
    </location>
</feature>
<feature type="region of interest" description="Disordered" evidence="2">
    <location>
        <begin position="564"/>
        <end position="617"/>
    </location>
</feature>
<feature type="compositionally biased region" description="Acidic residues" evidence="2">
    <location>
        <begin position="820"/>
        <end position="831"/>
    </location>
</feature>
<dbReference type="PANTHER" id="PTHR12419">
    <property type="entry name" value="OTU DOMAIN CONTAINING PROTEIN"/>
    <property type="match status" value="1"/>
</dbReference>
<evidence type="ECO:0000256" key="1">
    <source>
        <dbReference type="SAM" id="Coils"/>
    </source>
</evidence>
<dbReference type="InterPro" id="IPR038765">
    <property type="entry name" value="Papain-like_cys_pep_sf"/>
</dbReference>
<dbReference type="PANTHER" id="PTHR12419:SF7">
    <property type="entry name" value="OTU DOMAIN-CONTAINING PROTEIN 3"/>
    <property type="match status" value="1"/>
</dbReference>
<reference evidence="4 5" key="1">
    <citation type="submission" date="2018-11" db="EMBL/GenBank/DDBJ databases">
        <title>Genome sequence of Apiotrichum porosum DSM 27194.</title>
        <authorList>
            <person name="Aliyu H."/>
            <person name="Gorte O."/>
            <person name="Ochsenreither K."/>
        </authorList>
    </citation>
    <scope>NUCLEOTIDE SEQUENCE [LARGE SCALE GENOMIC DNA]</scope>
    <source>
        <strain evidence="4 5">DSM 27194</strain>
    </source>
</reference>
<dbReference type="RefSeq" id="XP_028475643.1">
    <property type="nucleotide sequence ID" value="XM_028623669.1"/>
</dbReference>
<dbReference type="PROSITE" id="PS50802">
    <property type="entry name" value="OTU"/>
    <property type="match status" value="1"/>
</dbReference>
<keyword evidence="1" id="KW-0175">Coiled coil</keyword>
<feature type="compositionally biased region" description="Basic and acidic residues" evidence="2">
    <location>
        <begin position="605"/>
        <end position="616"/>
    </location>
</feature>
<evidence type="ECO:0000256" key="2">
    <source>
        <dbReference type="SAM" id="MobiDB-lite"/>
    </source>
</evidence>
<evidence type="ECO:0000313" key="4">
    <source>
        <dbReference type="EMBL" id="RSH80924.1"/>
    </source>
</evidence>
<dbReference type="GeneID" id="39592896"/>
<dbReference type="GO" id="GO:0016579">
    <property type="term" value="P:protein deubiquitination"/>
    <property type="evidence" value="ECO:0007669"/>
    <property type="project" value="TreeGrafter"/>
</dbReference>
<protein>
    <recommendedName>
        <fullName evidence="3">OTU domain-containing protein</fullName>
    </recommendedName>
</protein>
<evidence type="ECO:0000313" key="5">
    <source>
        <dbReference type="Proteomes" id="UP000279236"/>
    </source>
</evidence>